<sequence>MPEFVRRLSSPPRTSLSISRSSPPSSPLTAIVFTPPVPAPSIPSASCPPPAPVPTDEEERIDQSTPLSKISNSGRSAKLRPLRLSTIATGSALIPIVSSPNAPISTEPSDKPHPDPLSSTEPFSDDNRSSIASTSVLSASASMESALSNNPLLSSTLSPSSIYSGQIQHGSLDPTVSSSIPLSAPPAATGGHLMQSPPISAPMSSSFKIPPSQKRSSIYYIRNETNGLRDSPPNSSGIHEPKSAPLARPPTWERKDSIRSGSVRSFSTSASRRLSRISTSESKQEHTRQSQTPNRLSSVTSHHSATSLSIPPRPSTGLSEKAPVLQDASLSLAHDSSPARADTPPHSSTPRPTLLFAIASDDPKAVERVLEHGDDESKGLIDANDTIGPQAQSALEFTLENEGLKNKLGIVKKLLGYGADPSKAKLNDSTSNDDAELDPATRYYLNRADTATTRRIDALMKRSVFRPLVRMRFGIIGQDRALEQLYRVLSIHSEKISKSPVVVFLCGPSGHGKSMLAHQFGSLLEVPIHTVNMTTLRSADDIWRSYSISSDEDATPCTLVEFLANNEGKRCVVVLDEIEKTESKALWSLLVPWELDVRNVIWVGTSNIGNALILDYHKSLQRPEEMLTRNEYVELMGTLRPHVSDQLGASVLSRVSAILPFVPFTTAEKRAIASEFLQESAAEHLVQELSREQREGVVEDSLEDFVPSEGARSLYRAVSNLLIDSMDF</sequence>
<dbReference type="InterPro" id="IPR027417">
    <property type="entry name" value="P-loop_NTPase"/>
</dbReference>
<keyword evidence="2" id="KW-0067">ATP-binding</keyword>
<evidence type="ECO:0000256" key="2">
    <source>
        <dbReference type="ARBA" id="ARBA00022840"/>
    </source>
</evidence>
<feature type="compositionally biased region" description="Polar residues" evidence="3">
    <location>
        <begin position="289"/>
        <end position="309"/>
    </location>
</feature>
<dbReference type="InterPro" id="IPR050130">
    <property type="entry name" value="ClpA_ClpB"/>
</dbReference>
<dbReference type="Pfam" id="PF07728">
    <property type="entry name" value="AAA_5"/>
    <property type="match status" value="1"/>
</dbReference>
<dbReference type="GO" id="GO:0005737">
    <property type="term" value="C:cytoplasm"/>
    <property type="evidence" value="ECO:0007669"/>
    <property type="project" value="TreeGrafter"/>
</dbReference>
<feature type="compositionally biased region" description="Polar residues" evidence="3">
    <location>
        <begin position="98"/>
        <end position="107"/>
    </location>
</feature>
<dbReference type="SMART" id="SM00382">
    <property type="entry name" value="AAA"/>
    <property type="match status" value="1"/>
</dbReference>
<dbReference type="STRING" id="5353.A0A1Q3ELA6"/>
<feature type="compositionally biased region" description="Polar residues" evidence="3">
    <location>
        <begin position="225"/>
        <end position="237"/>
    </location>
</feature>
<feature type="compositionally biased region" description="Polar residues" evidence="3">
    <location>
        <begin position="259"/>
        <end position="281"/>
    </location>
</feature>
<feature type="compositionally biased region" description="Pro residues" evidence="3">
    <location>
        <begin position="35"/>
        <end position="53"/>
    </location>
</feature>
<evidence type="ECO:0000313" key="5">
    <source>
        <dbReference type="EMBL" id="GAW07969.1"/>
    </source>
</evidence>
<keyword evidence="1" id="KW-0547">Nucleotide-binding</keyword>
<dbReference type="PANTHER" id="PTHR11638:SF18">
    <property type="entry name" value="HEAT SHOCK PROTEIN 104"/>
    <property type="match status" value="1"/>
</dbReference>
<dbReference type="Proteomes" id="UP000188533">
    <property type="component" value="Unassembled WGS sequence"/>
</dbReference>
<organism evidence="5 6">
    <name type="scientific">Lentinula edodes</name>
    <name type="common">Shiitake mushroom</name>
    <name type="synonym">Lentinus edodes</name>
    <dbReference type="NCBI Taxonomy" id="5353"/>
    <lineage>
        <taxon>Eukaryota</taxon>
        <taxon>Fungi</taxon>
        <taxon>Dikarya</taxon>
        <taxon>Basidiomycota</taxon>
        <taxon>Agaricomycotina</taxon>
        <taxon>Agaricomycetes</taxon>
        <taxon>Agaricomycetidae</taxon>
        <taxon>Agaricales</taxon>
        <taxon>Marasmiineae</taxon>
        <taxon>Omphalotaceae</taxon>
        <taxon>Lentinula</taxon>
    </lineage>
</organism>
<evidence type="ECO:0000313" key="6">
    <source>
        <dbReference type="Proteomes" id="UP000188533"/>
    </source>
</evidence>
<keyword evidence="5" id="KW-0378">Hydrolase</keyword>
<proteinExistence type="predicted"/>
<feature type="compositionally biased region" description="Low complexity" evidence="3">
    <location>
        <begin position="177"/>
        <end position="188"/>
    </location>
</feature>
<feature type="region of interest" description="Disordered" evidence="3">
    <location>
        <begin position="168"/>
        <end position="213"/>
    </location>
</feature>
<evidence type="ECO:0000256" key="3">
    <source>
        <dbReference type="SAM" id="MobiDB-lite"/>
    </source>
</evidence>
<dbReference type="PANTHER" id="PTHR11638">
    <property type="entry name" value="ATP-DEPENDENT CLP PROTEASE"/>
    <property type="match status" value="1"/>
</dbReference>
<dbReference type="GO" id="GO:0005524">
    <property type="term" value="F:ATP binding"/>
    <property type="evidence" value="ECO:0007669"/>
    <property type="project" value="UniProtKB-KW"/>
</dbReference>
<feature type="region of interest" description="Disordered" evidence="3">
    <location>
        <begin position="96"/>
        <end position="152"/>
    </location>
</feature>
<feature type="region of interest" description="Disordered" evidence="3">
    <location>
        <begin position="334"/>
        <end position="353"/>
    </location>
</feature>
<keyword evidence="6" id="KW-1185">Reference proteome</keyword>
<evidence type="ECO:0000256" key="1">
    <source>
        <dbReference type="ARBA" id="ARBA00022741"/>
    </source>
</evidence>
<feature type="compositionally biased region" description="Polar residues" evidence="3">
    <location>
        <begin position="63"/>
        <end position="75"/>
    </location>
</feature>
<dbReference type="AlphaFoldDB" id="A0A1Q3ELA6"/>
<reference evidence="5 6" key="2">
    <citation type="submission" date="2017-02" db="EMBL/GenBank/DDBJ databases">
        <title>A genome survey and senescence transcriptome analysis in Lentinula edodes.</title>
        <authorList>
            <person name="Sakamoto Y."/>
            <person name="Nakade K."/>
            <person name="Sato S."/>
            <person name="Yoshida Y."/>
            <person name="Miyazaki K."/>
            <person name="Natsume S."/>
            <person name="Konno N."/>
        </authorList>
    </citation>
    <scope>NUCLEOTIDE SEQUENCE [LARGE SCALE GENOMIC DNA]</scope>
    <source>
        <strain evidence="5 6">NBRC 111202</strain>
    </source>
</reference>
<feature type="region of interest" description="Disordered" evidence="3">
    <location>
        <begin position="225"/>
        <end position="321"/>
    </location>
</feature>
<dbReference type="InterPro" id="IPR011704">
    <property type="entry name" value="ATPase_dyneun-rel_AAA"/>
</dbReference>
<feature type="compositionally biased region" description="Low complexity" evidence="3">
    <location>
        <begin position="7"/>
        <end position="23"/>
    </location>
</feature>
<accession>A0A1Q3ELA6</accession>
<dbReference type="GO" id="GO:0034605">
    <property type="term" value="P:cellular response to heat"/>
    <property type="evidence" value="ECO:0007669"/>
    <property type="project" value="TreeGrafter"/>
</dbReference>
<dbReference type="CDD" id="cd00009">
    <property type="entry name" value="AAA"/>
    <property type="match status" value="1"/>
</dbReference>
<dbReference type="SUPFAM" id="SSF52540">
    <property type="entry name" value="P-loop containing nucleoside triphosphate hydrolases"/>
    <property type="match status" value="1"/>
</dbReference>
<gene>
    <name evidence="5" type="ORF">LENED_010000</name>
</gene>
<name>A0A1Q3ELA6_LENED</name>
<feature type="region of interest" description="Disordered" evidence="3">
    <location>
        <begin position="1"/>
        <end position="81"/>
    </location>
</feature>
<feature type="compositionally biased region" description="Low complexity" evidence="3">
    <location>
        <begin position="129"/>
        <end position="152"/>
    </location>
</feature>
<reference evidence="5 6" key="1">
    <citation type="submission" date="2016-08" db="EMBL/GenBank/DDBJ databases">
        <authorList>
            <consortium name="Lentinula edodes genome sequencing consortium"/>
            <person name="Sakamoto Y."/>
            <person name="Nakade K."/>
            <person name="Sato S."/>
            <person name="Yoshida Y."/>
            <person name="Miyazaki K."/>
            <person name="Natsume S."/>
            <person name="Konno N."/>
        </authorList>
    </citation>
    <scope>NUCLEOTIDE SEQUENCE [LARGE SCALE GENOMIC DNA]</scope>
    <source>
        <strain evidence="5 6">NBRC 111202</strain>
    </source>
</reference>
<protein>
    <submittedName>
        <fullName evidence="5">p-loop containing nucleoside triphosphate hydrolase protein</fullName>
    </submittedName>
</protein>
<evidence type="ECO:0000259" key="4">
    <source>
        <dbReference type="SMART" id="SM00382"/>
    </source>
</evidence>
<dbReference type="GO" id="GO:0016887">
    <property type="term" value="F:ATP hydrolysis activity"/>
    <property type="evidence" value="ECO:0007669"/>
    <property type="project" value="InterPro"/>
</dbReference>
<dbReference type="EMBL" id="BDGU01000546">
    <property type="protein sequence ID" value="GAW07969.1"/>
    <property type="molecule type" value="Genomic_DNA"/>
</dbReference>
<dbReference type="Gene3D" id="3.40.50.300">
    <property type="entry name" value="P-loop containing nucleotide triphosphate hydrolases"/>
    <property type="match status" value="1"/>
</dbReference>
<comment type="caution">
    <text evidence="5">The sequence shown here is derived from an EMBL/GenBank/DDBJ whole genome shotgun (WGS) entry which is preliminary data.</text>
</comment>
<dbReference type="InterPro" id="IPR003593">
    <property type="entry name" value="AAA+_ATPase"/>
</dbReference>
<feature type="domain" description="AAA+ ATPase" evidence="4">
    <location>
        <begin position="499"/>
        <end position="624"/>
    </location>
</feature>